<dbReference type="InterPro" id="IPR019480">
    <property type="entry name" value="Dihydroorotate_DH_Fe-S-bd"/>
</dbReference>
<dbReference type="SUPFAM" id="SSF63380">
    <property type="entry name" value="Riboflavin synthase domain-like"/>
    <property type="match status" value="1"/>
</dbReference>
<gene>
    <name evidence="2" type="ORF">GCM10009844_19810</name>
</gene>
<dbReference type="InterPro" id="IPR050353">
    <property type="entry name" value="PyrK_electron_transfer"/>
</dbReference>
<sequence length="285" mass="29910">MPVEAAARVAAAADPMLPRPFRVLATRRETHDTMTLELAALDGEGLPFAPGQFTMLQAFGVGEVPISISGDPGRPDRLVHTIRDVGGVTRTLCAAREGDVLGVRGPYGHGWGVSDGAGGDVLVIAGGIGLAPLRAAVLELVASRDRFGMVHVLHGARTEADVLFGEELLAWASGSDIELAVIVDRAATSWTGRVGLVTELLGGAAFDPGRTLALVCGPEVMMRFVAAGLVARGVPPGRVRLSLERNMRCGVGLCGHCQLREYLLCVDGPVLSLDAVRRQLGVREL</sequence>
<dbReference type="Pfam" id="PF10418">
    <property type="entry name" value="DHODB_Fe-S_bind"/>
    <property type="match status" value="1"/>
</dbReference>
<accession>A0ABP5LG44</accession>
<keyword evidence="3" id="KW-1185">Reference proteome</keyword>
<dbReference type="InterPro" id="IPR012165">
    <property type="entry name" value="Cyt_c3_hydrogenase_gsu"/>
</dbReference>
<dbReference type="InterPro" id="IPR001433">
    <property type="entry name" value="OxRdtase_FAD/NAD-bd"/>
</dbReference>
<evidence type="ECO:0000259" key="1">
    <source>
        <dbReference type="PROSITE" id="PS51384"/>
    </source>
</evidence>
<dbReference type="Gene3D" id="3.40.50.80">
    <property type="entry name" value="Nucleotide-binding domain of ferredoxin-NADP reductase (FNR) module"/>
    <property type="match status" value="1"/>
</dbReference>
<feature type="domain" description="FAD-binding FR-type" evidence="1">
    <location>
        <begin position="16"/>
        <end position="113"/>
    </location>
</feature>
<evidence type="ECO:0000313" key="3">
    <source>
        <dbReference type="Proteomes" id="UP001501771"/>
    </source>
</evidence>
<dbReference type="RefSeq" id="WP_344150869.1">
    <property type="nucleotide sequence ID" value="NZ_BAAAQR010000005.1"/>
</dbReference>
<dbReference type="PRINTS" id="PR00406">
    <property type="entry name" value="CYTB5RDTASE"/>
</dbReference>
<evidence type="ECO:0000313" key="2">
    <source>
        <dbReference type="EMBL" id="GAA2145288.1"/>
    </source>
</evidence>
<dbReference type="InterPro" id="IPR017927">
    <property type="entry name" value="FAD-bd_FR_type"/>
</dbReference>
<dbReference type="PANTHER" id="PTHR43513:SF1">
    <property type="entry name" value="ANAEROBIC SULFITE REDUCTASE SUBUNIT B"/>
    <property type="match status" value="1"/>
</dbReference>
<dbReference type="PROSITE" id="PS51384">
    <property type="entry name" value="FAD_FR"/>
    <property type="match status" value="1"/>
</dbReference>
<dbReference type="EMBL" id="BAAAQR010000005">
    <property type="protein sequence ID" value="GAA2145288.1"/>
    <property type="molecule type" value="Genomic_DNA"/>
</dbReference>
<dbReference type="InterPro" id="IPR039261">
    <property type="entry name" value="FNR_nucleotide-bd"/>
</dbReference>
<dbReference type="Pfam" id="PF00175">
    <property type="entry name" value="NAD_binding_1"/>
    <property type="match status" value="1"/>
</dbReference>
<organism evidence="2 3">
    <name type="scientific">Nocardioides koreensis</name>
    <dbReference type="NCBI Taxonomy" id="433651"/>
    <lineage>
        <taxon>Bacteria</taxon>
        <taxon>Bacillati</taxon>
        <taxon>Actinomycetota</taxon>
        <taxon>Actinomycetes</taxon>
        <taxon>Propionibacteriales</taxon>
        <taxon>Nocardioidaceae</taxon>
        <taxon>Nocardioides</taxon>
    </lineage>
</organism>
<dbReference type="PANTHER" id="PTHR43513">
    <property type="entry name" value="DIHYDROOROTATE DEHYDROGENASE B (NAD(+)), ELECTRON TRANSFER SUBUNIT"/>
    <property type="match status" value="1"/>
</dbReference>
<dbReference type="CDD" id="cd06221">
    <property type="entry name" value="sulfite_reductase_like"/>
    <property type="match status" value="1"/>
</dbReference>
<protein>
    <submittedName>
        <fullName evidence="2">FAD/NAD(P)-binding protein</fullName>
    </submittedName>
</protein>
<dbReference type="Gene3D" id="2.40.30.10">
    <property type="entry name" value="Translation factors"/>
    <property type="match status" value="1"/>
</dbReference>
<name>A0ABP5LG44_9ACTN</name>
<dbReference type="Proteomes" id="UP001501771">
    <property type="component" value="Unassembled WGS sequence"/>
</dbReference>
<dbReference type="SUPFAM" id="SSF52343">
    <property type="entry name" value="Ferredoxin reductase-like, C-terminal NADP-linked domain"/>
    <property type="match status" value="1"/>
</dbReference>
<proteinExistence type="predicted"/>
<comment type="caution">
    <text evidence="2">The sequence shown here is derived from an EMBL/GenBank/DDBJ whole genome shotgun (WGS) entry which is preliminary data.</text>
</comment>
<reference evidence="3" key="1">
    <citation type="journal article" date="2019" name="Int. J. Syst. Evol. Microbiol.">
        <title>The Global Catalogue of Microorganisms (GCM) 10K type strain sequencing project: providing services to taxonomists for standard genome sequencing and annotation.</title>
        <authorList>
            <consortium name="The Broad Institute Genomics Platform"/>
            <consortium name="The Broad Institute Genome Sequencing Center for Infectious Disease"/>
            <person name="Wu L."/>
            <person name="Ma J."/>
        </authorList>
    </citation>
    <scope>NUCLEOTIDE SEQUENCE [LARGE SCALE GENOMIC DNA]</scope>
    <source>
        <strain evidence="3">JCM 16022</strain>
    </source>
</reference>
<dbReference type="InterPro" id="IPR017938">
    <property type="entry name" value="Riboflavin_synthase-like_b-brl"/>
</dbReference>
<dbReference type="PIRSF" id="PIRSF006816">
    <property type="entry name" value="Cyc3_hyd_g"/>
    <property type="match status" value="1"/>
</dbReference>